<evidence type="ECO:0000259" key="8">
    <source>
        <dbReference type="Pfam" id="PF01625"/>
    </source>
</evidence>
<evidence type="ECO:0000256" key="1">
    <source>
        <dbReference type="ARBA" id="ARBA00005591"/>
    </source>
</evidence>
<comment type="catalytic activity">
    <reaction evidence="6">
        <text>L-methionyl-[protein] + [thioredoxin]-disulfide + H2O = L-methionyl-(S)-S-oxide-[protein] + [thioredoxin]-dithiol</text>
        <dbReference type="Rhea" id="RHEA:14217"/>
        <dbReference type="Rhea" id="RHEA-COMP:10698"/>
        <dbReference type="Rhea" id="RHEA-COMP:10700"/>
        <dbReference type="Rhea" id="RHEA-COMP:12313"/>
        <dbReference type="Rhea" id="RHEA-COMP:12315"/>
        <dbReference type="ChEBI" id="CHEBI:15377"/>
        <dbReference type="ChEBI" id="CHEBI:16044"/>
        <dbReference type="ChEBI" id="CHEBI:29950"/>
        <dbReference type="ChEBI" id="CHEBI:44120"/>
        <dbReference type="ChEBI" id="CHEBI:50058"/>
        <dbReference type="EC" id="1.8.4.11"/>
    </reaction>
</comment>
<dbReference type="InterPro" id="IPR036509">
    <property type="entry name" value="Met_Sox_Rdtase_MsrA_sf"/>
</dbReference>
<evidence type="ECO:0000256" key="2">
    <source>
        <dbReference type="ARBA" id="ARBA00012502"/>
    </source>
</evidence>
<accession>A0A0L0G6U5</accession>
<reference evidence="9 10" key="1">
    <citation type="submission" date="2011-02" db="EMBL/GenBank/DDBJ databases">
        <title>The Genome Sequence of Sphaeroforma arctica JP610.</title>
        <authorList>
            <consortium name="The Broad Institute Genome Sequencing Platform"/>
            <person name="Russ C."/>
            <person name="Cuomo C."/>
            <person name="Young S.K."/>
            <person name="Zeng Q."/>
            <person name="Gargeya S."/>
            <person name="Alvarado L."/>
            <person name="Berlin A."/>
            <person name="Chapman S.B."/>
            <person name="Chen Z."/>
            <person name="Freedman E."/>
            <person name="Gellesch M."/>
            <person name="Goldberg J."/>
            <person name="Griggs A."/>
            <person name="Gujja S."/>
            <person name="Heilman E."/>
            <person name="Heiman D."/>
            <person name="Howarth C."/>
            <person name="Mehta T."/>
            <person name="Neiman D."/>
            <person name="Pearson M."/>
            <person name="Roberts A."/>
            <person name="Saif S."/>
            <person name="Shea T."/>
            <person name="Shenoy N."/>
            <person name="Sisk P."/>
            <person name="Stolte C."/>
            <person name="Sykes S."/>
            <person name="White J."/>
            <person name="Yandava C."/>
            <person name="Burger G."/>
            <person name="Gray M.W."/>
            <person name="Holland P.W.H."/>
            <person name="King N."/>
            <person name="Lang F.B.F."/>
            <person name="Roger A.J."/>
            <person name="Ruiz-Trillo I."/>
            <person name="Haas B."/>
            <person name="Nusbaum C."/>
            <person name="Birren B."/>
        </authorList>
    </citation>
    <scope>NUCLEOTIDE SEQUENCE [LARGE SCALE GENOMIC DNA]</scope>
    <source>
        <strain evidence="9 10">JP610</strain>
    </source>
</reference>
<dbReference type="OrthoDB" id="77405at2759"/>
<dbReference type="Pfam" id="PF01625">
    <property type="entry name" value="PMSR"/>
    <property type="match status" value="1"/>
</dbReference>
<proteinExistence type="inferred from homology"/>
<organism evidence="9 10">
    <name type="scientific">Sphaeroforma arctica JP610</name>
    <dbReference type="NCBI Taxonomy" id="667725"/>
    <lineage>
        <taxon>Eukaryota</taxon>
        <taxon>Ichthyosporea</taxon>
        <taxon>Ichthyophonida</taxon>
        <taxon>Sphaeroforma</taxon>
    </lineage>
</organism>
<evidence type="ECO:0000256" key="6">
    <source>
        <dbReference type="ARBA" id="ARBA00047806"/>
    </source>
</evidence>
<keyword evidence="10" id="KW-1185">Reference proteome</keyword>
<dbReference type="EC" id="1.8.4.11" evidence="2"/>
<evidence type="ECO:0000256" key="3">
    <source>
        <dbReference type="ARBA" id="ARBA00023002"/>
    </source>
</evidence>
<evidence type="ECO:0000256" key="5">
    <source>
        <dbReference type="ARBA" id="ARBA00030643"/>
    </source>
</evidence>
<dbReference type="HAMAP" id="MF_01401">
    <property type="entry name" value="MsrA"/>
    <property type="match status" value="1"/>
</dbReference>
<feature type="domain" description="Peptide methionine sulphoxide reductase MsrA" evidence="8">
    <location>
        <begin position="46"/>
        <end position="198"/>
    </location>
</feature>
<dbReference type="GO" id="GO:0005737">
    <property type="term" value="C:cytoplasm"/>
    <property type="evidence" value="ECO:0007669"/>
    <property type="project" value="TreeGrafter"/>
</dbReference>
<protein>
    <recommendedName>
        <fullName evidence="2">peptide-methionine (S)-S-oxide reductase</fullName>
        <ecNumber evidence="2">1.8.4.11</ecNumber>
    </recommendedName>
    <alternativeName>
        <fullName evidence="5">Peptide-methionine (S)-S-oxide reductase</fullName>
    </alternativeName>
    <alternativeName>
        <fullName evidence="4">Protein-methionine-S-oxide reductase</fullName>
    </alternativeName>
</protein>
<keyword evidence="3" id="KW-0560">Oxidoreductase</keyword>
<dbReference type="Gene3D" id="3.30.1060.10">
    <property type="entry name" value="Peptide methionine sulphoxide reductase MsrA"/>
    <property type="match status" value="1"/>
</dbReference>
<dbReference type="InterPro" id="IPR050162">
    <property type="entry name" value="MsrA_MetSO_reductase"/>
</dbReference>
<evidence type="ECO:0000313" key="9">
    <source>
        <dbReference type="EMBL" id="KNC84644.1"/>
    </source>
</evidence>
<gene>
    <name evidence="9" type="ORF">SARC_03135</name>
</gene>
<dbReference type="GO" id="GO:0034599">
    <property type="term" value="P:cellular response to oxidative stress"/>
    <property type="evidence" value="ECO:0007669"/>
    <property type="project" value="TreeGrafter"/>
</dbReference>
<dbReference type="SUPFAM" id="SSF55068">
    <property type="entry name" value="Peptide methionine sulfoxide reductase"/>
    <property type="match status" value="1"/>
</dbReference>
<dbReference type="PANTHER" id="PTHR42799:SF2">
    <property type="entry name" value="MITOCHONDRIAL PEPTIDE METHIONINE SULFOXIDE REDUCTASE"/>
    <property type="match status" value="1"/>
</dbReference>
<dbReference type="GO" id="GO:0008113">
    <property type="term" value="F:peptide-methionine (S)-S-oxide reductase activity"/>
    <property type="evidence" value="ECO:0007669"/>
    <property type="project" value="UniProtKB-EC"/>
</dbReference>
<dbReference type="STRING" id="667725.A0A0L0G6U5"/>
<comment type="catalytic activity">
    <reaction evidence="7">
        <text>[thioredoxin]-disulfide + L-methionine + H2O = L-methionine (S)-S-oxide + [thioredoxin]-dithiol</text>
        <dbReference type="Rhea" id="RHEA:19993"/>
        <dbReference type="Rhea" id="RHEA-COMP:10698"/>
        <dbReference type="Rhea" id="RHEA-COMP:10700"/>
        <dbReference type="ChEBI" id="CHEBI:15377"/>
        <dbReference type="ChEBI" id="CHEBI:29950"/>
        <dbReference type="ChEBI" id="CHEBI:50058"/>
        <dbReference type="ChEBI" id="CHEBI:57844"/>
        <dbReference type="ChEBI" id="CHEBI:58772"/>
        <dbReference type="EC" id="1.8.4.11"/>
    </reaction>
</comment>
<evidence type="ECO:0000313" key="10">
    <source>
        <dbReference type="Proteomes" id="UP000054560"/>
    </source>
</evidence>
<dbReference type="PANTHER" id="PTHR42799">
    <property type="entry name" value="MITOCHONDRIAL PEPTIDE METHIONINE SULFOXIDE REDUCTASE"/>
    <property type="match status" value="1"/>
</dbReference>
<dbReference type="GeneID" id="25903639"/>
<evidence type="ECO:0000256" key="4">
    <source>
        <dbReference type="ARBA" id="ARBA00030273"/>
    </source>
</evidence>
<evidence type="ECO:0000256" key="7">
    <source>
        <dbReference type="ARBA" id="ARBA00048782"/>
    </source>
</evidence>
<dbReference type="Proteomes" id="UP000054560">
    <property type="component" value="Unassembled WGS sequence"/>
</dbReference>
<sequence length="211" mass="23399">MTSKIVSAMNSKAINNPVQKSPIQEKHSIFGTQIDGTFEGMEEFQVGMGCFWGAEQRYWGQSGVVHTAVGYSGGHTENSTNGEASDVETGRAECVRVVYDPKKTDFQSLLKVFWESHDPTQQNRQGNDVGTQYRSALYLETDEQYQIAKKSRDTYKEALTQAGKGHISTDLREGPAPKFFYAEDFHQQYLDKNSGGSCSLKGTGVQCARGE</sequence>
<dbReference type="EMBL" id="KQ241750">
    <property type="protein sequence ID" value="KNC84644.1"/>
    <property type="molecule type" value="Genomic_DNA"/>
</dbReference>
<dbReference type="RefSeq" id="XP_014158546.1">
    <property type="nucleotide sequence ID" value="XM_014303071.1"/>
</dbReference>
<dbReference type="InterPro" id="IPR002569">
    <property type="entry name" value="Met_Sox_Rdtase_MsrA_dom"/>
</dbReference>
<dbReference type="eggNOG" id="KOG1635">
    <property type="taxonomic scope" value="Eukaryota"/>
</dbReference>
<dbReference type="NCBIfam" id="TIGR00401">
    <property type="entry name" value="msrA"/>
    <property type="match status" value="1"/>
</dbReference>
<comment type="similarity">
    <text evidence="1">Belongs to the MsrA Met sulfoxide reductase family.</text>
</comment>
<name>A0A0L0G6U5_9EUKA</name>
<dbReference type="AlphaFoldDB" id="A0A0L0G6U5"/>